<gene>
    <name evidence="2" type="ORF">EV378_4528</name>
</gene>
<protein>
    <recommendedName>
        <fullName evidence="4">Alanine, arginine and proline rich protein</fullName>
    </recommendedName>
</protein>
<proteinExistence type="predicted"/>
<name>A0A4R1HEM9_PSEEN</name>
<evidence type="ECO:0000313" key="3">
    <source>
        <dbReference type="Proteomes" id="UP000295560"/>
    </source>
</evidence>
<evidence type="ECO:0008006" key="4">
    <source>
        <dbReference type="Google" id="ProtNLM"/>
    </source>
</evidence>
<accession>A0A4R1HEM9</accession>
<sequence>MRRPAHEPEPVGATPPGTDPAVTAVVVPAPRAPAVAVADTGPPDPGGPSDDDVRRRATATVRAMVEVLAGRRPPAHLAGVARPEVVRYLTASRTTGRDGPVAPARVHVTRPTRQAAEIVAVCRFGERFRALTVRLDRDPPGSAWCVTAVRLV</sequence>
<keyword evidence="3" id="KW-1185">Reference proteome</keyword>
<dbReference type="AlphaFoldDB" id="A0A4R1HEM9"/>
<reference evidence="2 3" key="1">
    <citation type="submission" date="2019-03" db="EMBL/GenBank/DDBJ databases">
        <title>Sequencing the genomes of 1000 actinobacteria strains.</title>
        <authorList>
            <person name="Klenk H.-P."/>
        </authorList>
    </citation>
    <scope>NUCLEOTIDE SEQUENCE [LARGE SCALE GENOMIC DNA]</scope>
    <source>
        <strain evidence="2 3">DSM 44969</strain>
    </source>
</reference>
<feature type="region of interest" description="Disordered" evidence="1">
    <location>
        <begin position="1"/>
        <end position="53"/>
    </location>
</feature>
<comment type="caution">
    <text evidence="2">The sequence shown here is derived from an EMBL/GenBank/DDBJ whole genome shotgun (WGS) entry which is preliminary data.</text>
</comment>
<feature type="compositionally biased region" description="Low complexity" evidence="1">
    <location>
        <begin position="12"/>
        <end position="41"/>
    </location>
</feature>
<evidence type="ECO:0000313" key="2">
    <source>
        <dbReference type="EMBL" id="TCK20567.1"/>
    </source>
</evidence>
<dbReference type="InterPro" id="IPR045596">
    <property type="entry name" value="DUF6459"/>
</dbReference>
<organism evidence="2 3">
    <name type="scientific">Pseudonocardia endophytica</name>
    <dbReference type="NCBI Taxonomy" id="401976"/>
    <lineage>
        <taxon>Bacteria</taxon>
        <taxon>Bacillati</taxon>
        <taxon>Actinomycetota</taxon>
        <taxon>Actinomycetes</taxon>
        <taxon>Pseudonocardiales</taxon>
        <taxon>Pseudonocardiaceae</taxon>
        <taxon>Pseudonocardia</taxon>
    </lineage>
</organism>
<dbReference type="EMBL" id="SMFZ01000002">
    <property type="protein sequence ID" value="TCK20567.1"/>
    <property type="molecule type" value="Genomic_DNA"/>
</dbReference>
<evidence type="ECO:0000256" key="1">
    <source>
        <dbReference type="SAM" id="MobiDB-lite"/>
    </source>
</evidence>
<dbReference type="Proteomes" id="UP000295560">
    <property type="component" value="Unassembled WGS sequence"/>
</dbReference>
<dbReference type="Pfam" id="PF20060">
    <property type="entry name" value="DUF6459"/>
    <property type="match status" value="1"/>
</dbReference>